<evidence type="ECO:0000313" key="1">
    <source>
        <dbReference type="EMBL" id="RNA02737.1"/>
    </source>
</evidence>
<name>A0A3M7PUA5_BRAPC</name>
<dbReference type="Proteomes" id="UP000276133">
    <property type="component" value="Unassembled WGS sequence"/>
</dbReference>
<protein>
    <submittedName>
        <fullName evidence="1">Uncharacterized protein</fullName>
    </submittedName>
</protein>
<reference evidence="1 2" key="1">
    <citation type="journal article" date="2018" name="Sci. Rep.">
        <title>Genomic signatures of local adaptation to the degree of environmental predictability in rotifers.</title>
        <authorList>
            <person name="Franch-Gras L."/>
            <person name="Hahn C."/>
            <person name="Garcia-Roger E.M."/>
            <person name="Carmona M.J."/>
            <person name="Serra M."/>
            <person name="Gomez A."/>
        </authorList>
    </citation>
    <scope>NUCLEOTIDE SEQUENCE [LARGE SCALE GENOMIC DNA]</scope>
    <source>
        <strain evidence="1">HYR1</strain>
    </source>
</reference>
<dbReference type="AlphaFoldDB" id="A0A3M7PUA5"/>
<evidence type="ECO:0000313" key="2">
    <source>
        <dbReference type="Proteomes" id="UP000276133"/>
    </source>
</evidence>
<gene>
    <name evidence="1" type="ORF">BpHYR1_054012</name>
</gene>
<accession>A0A3M7PUA5</accession>
<keyword evidence="2" id="KW-1185">Reference proteome</keyword>
<proteinExistence type="predicted"/>
<comment type="caution">
    <text evidence="1">The sequence shown here is derived from an EMBL/GenBank/DDBJ whole genome shotgun (WGS) entry which is preliminary data.</text>
</comment>
<dbReference type="EMBL" id="REGN01008773">
    <property type="protein sequence ID" value="RNA02737.1"/>
    <property type="molecule type" value="Genomic_DNA"/>
</dbReference>
<organism evidence="1 2">
    <name type="scientific">Brachionus plicatilis</name>
    <name type="common">Marine rotifer</name>
    <name type="synonym">Brachionus muelleri</name>
    <dbReference type="NCBI Taxonomy" id="10195"/>
    <lineage>
        <taxon>Eukaryota</taxon>
        <taxon>Metazoa</taxon>
        <taxon>Spiralia</taxon>
        <taxon>Gnathifera</taxon>
        <taxon>Rotifera</taxon>
        <taxon>Eurotatoria</taxon>
        <taxon>Monogononta</taxon>
        <taxon>Pseudotrocha</taxon>
        <taxon>Ploima</taxon>
        <taxon>Brachionidae</taxon>
        <taxon>Brachionus</taxon>
    </lineage>
</organism>
<sequence length="237" mass="25866">MPHVKINGHSVVLDERVHIAETEVGLGLDGLVAYDPGHIHCFQIEIGRFLVLGQKNVTISQIGIGPSLCRLVAELLGDLEPLQVALNGRLELSQQIVRVSQVTVSAALGRPVLLALDQVQRLFVIHLSYLVGKVALGFLGLVFDRVQNSLVVVAEQLQRVAYVAAGLGLARVIAEPLGYFVVELVVVKRFVVVLQIEVRVAQLVVDDAQDCECFQVVCSCLTLVYELERFVEVVDAV</sequence>